<evidence type="ECO:0000313" key="4">
    <source>
        <dbReference type="Proteomes" id="UP001236500"/>
    </source>
</evidence>
<protein>
    <submittedName>
        <fullName evidence="3">PD-(D/E)XK nuclease family protein</fullName>
    </submittedName>
</protein>
<keyword evidence="4" id="KW-1185">Reference proteome</keyword>
<gene>
    <name evidence="3" type="ORF">PVT68_16055</name>
</gene>
<dbReference type="InterPro" id="IPR038726">
    <property type="entry name" value="PDDEXK_AddAB-type"/>
</dbReference>
<dbReference type="Proteomes" id="UP001236500">
    <property type="component" value="Chromosome"/>
</dbReference>
<feature type="region of interest" description="Disordered" evidence="1">
    <location>
        <begin position="870"/>
        <end position="891"/>
    </location>
</feature>
<reference evidence="3 4" key="1">
    <citation type="submission" date="2023-02" db="EMBL/GenBank/DDBJ databases">
        <title>Description and genomic characterization of Microbulbifer bruguierae sp. nov., isolated from the sediment of mangrove plant Bruguiera sexangula.</title>
        <authorList>
            <person name="Long M."/>
        </authorList>
    </citation>
    <scope>NUCLEOTIDE SEQUENCE [LARGE SCALE GENOMIC DNA]</scope>
    <source>
        <strain evidence="3 4">H12</strain>
    </source>
</reference>
<feature type="domain" description="PD-(D/E)XK endonuclease-like" evidence="2">
    <location>
        <begin position="622"/>
        <end position="816"/>
    </location>
</feature>
<dbReference type="EMBL" id="CP118605">
    <property type="protein sequence ID" value="WGL16268.1"/>
    <property type="molecule type" value="Genomic_DNA"/>
</dbReference>
<sequence>MVITFGLNCDSARETSASLDSPWVGVQQMLSLLEAQLGLPADQASYTDRLVQYLECLERGLAGKPFYAKSFEVAPLHTAATLLEWRDQLYMGGWNGHSVPGASPRLKTLIDIEKAAASLIADNVGQRLQRVISVLTSQNVRVSEIHLRDTLELLPPLLQQLLCILRDHHGVILKEEVELTPAADAGSDLGRLQRRLIEPEATGQMTLTGDGSLVMIQAPSVQVASYSLAQLISAYQEITDTLPETAILAEHSGRAIDAACESQALPRPGFSNLSPWRPAAQVQQLAFELMWDPLDPQAQLEFLTHPVGPLPRKLKARLAQEVAEHPGIGSERWQQIIASAVEALAEESPEKAVRLQENIQQWLEPIRYNPETGMPLDIAQARAELVFAWLQHRHSAEVKETGQEHTHFALALRQVSDLINALGRLGRSGKTNIGREELRLLIGQSRGAGIDLIDRAAETIAPSNPLQALETPSAISGAPELVVWMGLAPVADLKRAPWLPAEVKALADAGVVLWSQECELALQGNHWLRPLMRASKQLLLLPYADCEGHHPVLDLIAANLKGGLGSLAPLAATEVLLGAKAVQLLDVPISADACLIPALPLPKKQRWWQLQDVELPKREAESFTSLDQFINSPYQWVFRYGAQLKPGALAELQDERRLKGNLAHMLFEQFFTEHTDIPAIDCSAVEDWCQKSLYALLPLSGSTMLLPGHRAERERFLMQCAGALAQLCEQLQAASVVKVAMESPQSGDFIGGQLRGSIDLLATNVDGHEAVIDIKWSGYKYRKQSWEEGNYLQLVTYAHLRRQITGRIPALAYFTVSERQLLSNSVEYFPKAQLVADVDNLAIAEYWKQLEDTWKWRREQLGMGRVEVTVSGTEPTEESQPDTGVDIPETSDTFNDYAALTGWEENA</sequence>
<dbReference type="Pfam" id="PF12705">
    <property type="entry name" value="PDDEXK_1"/>
    <property type="match status" value="1"/>
</dbReference>
<accession>A0ABY8NBH7</accession>
<dbReference type="Gene3D" id="3.90.320.10">
    <property type="match status" value="1"/>
</dbReference>
<evidence type="ECO:0000256" key="1">
    <source>
        <dbReference type="SAM" id="MobiDB-lite"/>
    </source>
</evidence>
<evidence type="ECO:0000313" key="3">
    <source>
        <dbReference type="EMBL" id="WGL16268.1"/>
    </source>
</evidence>
<dbReference type="InterPro" id="IPR011604">
    <property type="entry name" value="PDDEXK-like_dom_sf"/>
</dbReference>
<name>A0ABY8NBH7_9GAMM</name>
<proteinExistence type="predicted"/>
<dbReference type="RefSeq" id="WP_280319788.1">
    <property type="nucleotide sequence ID" value="NZ_CP118605.1"/>
</dbReference>
<organism evidence="3 4">
    <name type="scientific">Microbulbifer bruguierae</name>
    <dbReference type="NCBI Taxonomy" id="3029061"/>
    <lineage>
        <taxon>Bacteria</taxon>
        <taxon>Pseudomonadati</taxon>
        <taxon>Pseudomonadota</taxon>
        <taxon>Gammaproteobacteria</taxon>
        <taxon>Cellvibrionales</taxon>
        <taxon>Microbulbiferaceae</taxon>
        <taxon>Microbulbifer</taxon>
    </lineage>
</organism>
<evidence type="ECO:0000259" key="2">
    <source>
        <dbReference type="Pfam" id="PF12705"/>
    </source>
</evidence>